<evidence type="ECO:0000313" key="1">
    <source>
        <dbReference type="EMBL" id="PKA65539.1"/>
    </source>
</evidence>
<accession>A0A2I0BCL6</accession>
<organism evidence="1 2">
    <name type="scientific">Apostasia shenzhenica</name>
    <dbReference type="NCBI Taxonomy" id="1088818"/>
    <lineage>
        <taxon>Eukaryota</taxon>
        <taxon>Viridiplantae</taxon>
        <taxon>Streptophyta</taxon>
        <taxon>Embryophyta</taxon>
        <taxon>Tracheophyta</taxon>
        <taxon>Spermatophyta</taxon>
        <taxon>Magnoliopsida</taxon>
        <taxon>Liliopsida</taxon>
        <taxon>Asparagales</taxon>
        <taxon>Orchidaceae</taxon>
        <taxon>Apostasioideae</taxon>
        <taxon>Apostasia</taxon>
    </lineage>
</organism>
<dbReference type="EMBL" id="KZ451895">
    <property type="protein sequence ID" value="PKA65539.1"/>
    <property type="molecule type" value="Genomic_DNA"/>
</dbReference>
<dbReference type="Gene3D" id="2.130.10.10">
    <property type="entry name" value="YVTN repeat-like/Quinoprotein amine dehydrogenase"/>
    <property type="match status" value="1"/>
</dbReference>
<sequence length="204" mass="23214">MACDYYYDLSKEWWSCNQRDGTGTMKQAMYVRVINFSTGRVINKVHFESELTAMDYDHTGQFIFSGDAQGYIYTASVNSHTGSISRTHKNRSMRSKSPITTVQYRTFSLVARCPVLLVCAQDGNLCFFREEEDFETLVGLPLRTPFPDAVWPLFPPSESYLSGVSLPASRHRSSPSRLLRTTVRNSNYCDFDRGGYLACELDAF</sequence>
<dbReference type="AlphaFoldDB" id="A0A2I0BCL6"/>
<name>A0A2I0BCL6_9ASPA</name>
<dbReference type="InterPro" id="IPR015943">
    <property type="entry name" value="WD40/YVTN_repeat-like_dom_sf"/>
</dbReference>
<dbReference type="InterPro" id="IPR036322">
    <property type="entry name" value="WD40_repeat_dom_sf"/>
</dbReference>
<dbReference type="SUPFAM" id="SSF50978">
    <property type="entry name" value="WD40 repeat-like"/>
    <property type="match status" value="1"/>
</dbReference>
<keyword evidence="2" id="KW-1185">Reference proteome</keyword>
<gene>
    <name evidence="1" type="ORF">AXF42_Ash005873</name>
</gene>
<dbReference type="Proteomes" id="UP000236161">
    <property type="component" value="Unassembled WGS sequence"/>
</dbReference>
<reference evidence="1 2" key="1">
    <citation type="journal article" date="2017" name="Nature">
        <title>The Apostasia genome and the evolution of orchids.</title>
        <authorList>
            <person name="Zhang G.Q."/>
            <person name="Liu K.W."/>
            <person name="Li Z."/>
            <person name="Lohaus R."/>
            <person name="Hsiao Y.Y."/>
            <person name="Niu S.C."/>
            <person name="Wang J.Y."/>
            <person name="Lin Y.C."/>
            <person name="Xu Q."/>
            <person name="Chen L.J."/>
            <person name="Yoshida K."/>
            <person name="Fujiwara S."/>
            <person name="Wang Z.W."/>
            <person name="Zhang Y.Q."/>
            <person name="Mitsuda N."/>
            <person name="Wang M."/>
            <person name="Liu G.H."/>
            <person name="Pecoraro L."/>
            <person name="Huang H.X."/>
            <person name="Xiao X.J."/>
            <person name="Lin M."/>
            <person name="Wu X.Y."/>
            <person name="Wu W.L."/>
            <person name="Chen Y.Y."/>
            <person name="Chang S.B."/>
            <person name="Sakamoto S."/>
            <person name="Ohme-Takagi M."/>
            <person name="Yagi M."/>
            <person name="Zeng S.J."/>
            <person name="Shen C.Y."/>
            <person name="Yeh C.M."/>
            <person name="Luo Y.B."/>
            <person name="Tsai W.C."/>
            <person name="Van de Peer Y."/>
            <person name="Liu Z.J."/>
        </authorList>
    </citation>
    <scope>NUCLEOTIDE SEQUENCE [LARGE SCALE GENOMIC DNA]</scope>
    <source>
        <strain evidence="2">cv. Shenzhen</strain>
        <tissue evidence="1">Stem</tissue>
    </source>
</reference>
<protein>
    <submittedName>
        <fullName evidence="1">Uncharacterized protein</fullName>
    </submittedName>
</protein>
<evidence type="ECO:0000313" key="2">
    <source>
        <dbReference type="Proteomes" id="UP000236161"/>
    </source>
</evidence>
<proteinExistence type="predicted"/>
<dbReference type="OrthoDB" id="1932312at2759"/>